<dbReference type="Gene3D" id="3.40.190.10">
    <property type="entry name" value="Periplasmic binding protein-like II"/>
    <property type="match status" value="1"/>
</dbReference>
<evidence type="ECO:0000256" key="1">
    <source>
        <dbReference type="ARBA" id="ARBA00006987"/>
    </source>
</evidence>
<dbReference type="Gene3D" id="3.40.190.150">
    <property type="entry name" value="Bordetella uptake gene, domain 1"/>
    <property type="match status" value="1"/>
</dbReference>
<keyword evidence="4" id="KW-1185">Reference proteome</keyword>
<keyword evidence="2" id="KW-0732">Signal</keyword>
<evidence type="ECO:0000256" key="2">
    <source>
        <dbReference type="SAM" id="SignalP"/>
    </source>
</evidence>
<protein>
    <submittedName>
        <fullName evidence="3">Tripartite-type tricarboxylate transporter, receptor component TctC</fullName>
    </submittedName>
</protein>
<dbReference type="RefSeq" id="WP_225979297.1">
    <property type="nucleotide sequence ID" value="NZ_CP028290.1"/>
</dbReference>
<sequence length="339" mass="34524">MHSISAGDGRTTPVRFTALVPKALAATLFAASAACLAQAGAYPAKPVKLVVGFAAGGPTDVVARAFADHASRALGQPFIIDNKPGANTILAAQAVASAPADGYTLLFGATNHTMIPGLYSGRVKFDAVKSFKPLCTVATSPTVLVVGQGLPVKTLADYMARARQEPGRVTAGTAGVGSSGHFATEMFARANGLKLNHVPYKGAAPVVTDLMGGQLGSSFATLGSVLPQIRSGKLAALAVASPRRSSLLPDVPTFAEAGGGNYSADAWYGVLAPAGLPEPIAQQLEKVAREFAGSASAAGRLRGLGLDAESTCGTAFAALVEREVATYTQIARDMDLKAE</sequence>
<feature type="chain" id="PRO_5011747630" evidence="2">
    <location>
        <begin position="40"/>
        <end position="339"/>
    </location>
</feature>
<evidence type="ECO:0000313" key="3">
    <source>
        <dbReference type="EMBL" id="SDO75644.1"/>
    </source>
</evidence>
<organism evidence="3 4">
    <name type="scientific">Paracidovorax cattleyae</name>
    <dbReference type="NCBI Taxonomy" id="80868"/>
    <lineage>
        <taxon>Bacteria</taxon>
        <taxon>Pseudomonadati</taxon>
        <taxon>Pseudomonadota</taxon>
        <taxon>Betaproteobacteria</taxon>
        <taxon>Burkholderiales</taxon>
        <taxon>Comamonadaceae</taxon>
        <taxon>Paracidovorax</taxon>
    </lineage>
</organism>
<proteinExistence type="inferred from homology"/>
<accession>A0A1H0M5G8</accession>
<dbReference type="PIRSF" id="PIRSF017082">
    <property type="entry name" value="YflP"/>
    <property type="match status" value="1"/>
</dbReference>
<dbReference type="AlphaFoldDB" id="A0A1H0M5G8"/>
<dbReference type="CDD" id="cd07012">
    <property type="entry name" value="PBP2_Bug_TTT"/>
    <property type="match status" value="1"/>
</dbReference>
<feature type="signal peptide" evidence="2">
    <location>
        <begin position="1"/>
        <end position="39"/>
    </location>
</feature>
<dbReference type="Proteomes" id="UP000199317">
    <property type="component" value="Unassembled WGS sequence"/>
</dbReference>
<dbReference type="EMBL" id="FNJL01000003">
    <property type="protein sequence ID" value="SDO75644.1"/>
    <property type="molecule type" value="Genomic_DNA"/>
</dbReference>
<gene>
    <name evidence="3" type="ORF">SAMN04489708_103125</name>
</gene>
<dbReference type="SUPFAM" id="SSF53850">
    <property type="entry name" value="Periplasmic binding protein-like II"/>
    <property type="match status" value="1"/>
</dbReference>
<evidence type="ECO:0000313" key="4">
    <source>
        <dbReference type="Proteomes" id="UP000199317"/>
    </source>
</evidence>
<dbReference type="PANTHER" id="PTHR42928">
    <property type="entry name" value="TRICARBOXYLATE-BINDING PROTEIN"/>
    <property type="match status" value="1"/>
</dbReference>
<comment type="similarity">
    <text evidence="1">Belongs to the UPF0065 (bug) family.</text>
</comment>
<name>A0A1H0M5G8_9BURK</name>
<dbReference type="Pfam" id="PF03401">
    <property type="entry name" value="TctC"/>
    <property type="match status" value="1"/>
</dbReference>
<dbReference type="PANTHER" id="PTHR42928:SF5">
    <property type="entry name" value="BLR1237 PROTEIN"/>
    <property type="match status" value="1"/>
</dbReference>
<reference evidence="4" key="1">
    <citation type="submission" date="2016-10" db="EMBL/GenBank/DDBJ databases">
        <authorList>
            <person name="Varghese N."/>
            <person name="Submissions S."/>
        </authorList>
    </citation>
    <scope>NUCLEOTIDE SEQUENCE [LARGE SCALE GENOMIC DNA]</scope>
    <source>
        <strain evidence="4">DSM 17101</strain>
    </source>
</reference>
<dbReference type="InterPro" id="IPR005064">
    <property type="entry name" value="BUG"/>
</dbReference>
<dbReference type="InterPro" id="IPR042100">
    <property type="entry name" value="Bug_dom1"/>
</dbReference>
<keyword evidence="3" id="KW-0675">Receptor</keyword>